<dbReference type="InterPro" id="IPR012693">
    <property type="entry name" value="ABC_transpr_PhnC"/>
</dbReference>
<organism evidence="9 10">
    <name type="scientific">Thalassorhabdus alkalitolerans</name>
    <dbReference type="NCBI Taxonomy" id="2282697"/>
    <lineage>
        <taxon>Bacteria</taxon>
        <taxon>Bacillati</taxon>
        <taxon>Bacillota</taxon>
        <taxon>Bacilli</taxon>
        <taxon>Bacillales</taxon>
        <taxon>Bacillaceae</taxon>
        <taxon>Thalassorhabdus</taxon>
    </lineage>
</organism>
<dbReference type="SMART" id="SM00382">
    <property type="entry name" value="AAA"/>
    <property type="match status" value="1"/>
</dbReference>
<evidence type="ECO:0000256" key="7">
    <source>
        <dbReference type="ARBA" id="ARBA00023136"/>
    </source>
</evidence>
<dbReference type="PANTHER" id="PTHR43166:SF6">
    <property type="entry name" value="PHOSPHONATES IMPORT ATP-BINDING PROTEIN PHNC"/>
    <property type="match status" value="1"/>
</dbReference>
<evidence type="ECO:0000256" key="3">
    <source>
        <dbReference type="ARBA" id="ARBA00022741"/>
    </source>
</evidence>
<protein>
    <submittedName>
        <fullName evidence="9">Phosphonate ABC transporter ATP-binding protein</fullName>
    </submittedName>
</protein>
<name>A0ABW0YHV9_9BACI</name>
<evidence type="ECO:0000313" key="9">
    <source>
        <dbReference type="EMBL" id="MFC5711909.1"/>
    </source>
</evidence>
<dbReference type="InterPro" id="IPR003593">
    <property type="entry name" value="AAA+_ATPase"/>
</dbReference>
<dbReference type="CDD" id="cd03256">
    <property type="entry name" value="ABC_PhnC_transporter"/>
    <property type="match status" value="1"/>
</dbReference>
<keyword evidence="3" id="KW-0547">Nucleotide-binding</keyword>
<comment type="caution">
    <text evidence="9">The sequence shown here is derived from an EMBL/GenBank/DDBJ whole genome shotgun (WGS) entry which is preliminary data.</text>
</comment>
<dbReference type="PANTHER" id="PTHR43166">
    <property type="entry name" value="AMINO ACID IMPORT ATP-BINDING PROTEIN"/>
    <property type="match status" value="1"/>
</dbReference>
<feature type="domain" description="ABC transporter" evidence="8">
    <location>
        <begin position="2"/>
        <end position="242"/>
    </location>
</feature>
<evidence type="ECO:0000256" key="1">
    <source>
        <dbReference type="ARBA" id="ARBA00022448"/>
    </source>
</evidence>
<sequence>MITLENVTVKYPGAADPAIDNLSLSFQQGEFIGVLGRSGAGKSTFIRTINALQEVSSGEIIVDDYSVHSLSDEDKRRLRTKAGMIFQHFHLIPRMTVLQNVLTGRFGQKKWYENLLGLYSEEEKNEGKSVIEQVGLEKMAGRRVEALSGGQKQRVGIARALMQQPDIFLGDEPVASLDPSTAKSIFGILRSVHDEKKLVTIINIHDVEIAKKFSTRIIGLKEGKLAFDGRPEELDEKAYNRIYDE</sequence>
<dbReference type="InterPro" id="IPR027417">
    <property type="entry name" value="P-loop_NTPase"/>
</dbReference>
<dbReference type="SUPFAM" id="SSF52540">
    <property type="entry name" value="P-loop containing nucleoside triphosphate hydrolases"/>
    <property type="match status" value="1"/>
</dbReference>
<dbReference type="InterPro" id="IPR050086">
    <property type="entry name" value="MetN_ABC_transporter-like"/>
</dbReference>
<dbReference type="Proteomes" id="UP001596142">
    <property type="component" value="Unassembled WGS sequence"/>
</dbReference>
<keyword evidence="6" id="KW-1278">Translocase</keyword>
<evidence type="ECO:0000256" key="4">
    <source>
        <dbReference type="ARBA" id="ARBA00022840"/>
    </source>
</evidence>
<reference evidence="10" key="1">
    <citation type="journal article" date="2019" name="Int. J. Syst. Evol. Microbiol.">
        <title>The Global Catalogue of Microorganisms (GCM) 10K type strain sequencing project: providing services to taxonomists for standard genome sequencing and annotation.</title>
        <authorList>
            <consortium name="The Broad Institute Genomics Platform"/>
            <consortium name="The Broad Institute Genome Sequencing Center for Infectious Disease"/>
            <person name="Wu L."/>
            <person name="Ma J."/>
        </authorList>
    </citation>
    <scope>NUCLEOTIDE SEQUENCE [LARGE SCALE GENOMIC DNA]</scope>
    <source>
        <strain evidence="10">CECT 7184</strain>
    </source>
</reference>
<keyword evidence="10" id="KW-1185">Reference proteome</keyword>
<keyword evidence="2" id="KW-1003">Cell membrane</keyword>
<dbReference type="NCBIfam" id="TIGR02315">
    <property type="entry name" value="ABC_phnC"/>
    <property type="match status" value="1"/>
</dbReference>
<dbReference type="EMBL" id="JBHSOZ010000003">
    <property type="protein sequence ID" value="MFC5711909.1"/>
    <property type="molecule type" value="Genomic_DNA"/>
</dbReference>
<keyword evidence="5" id="KW-0918">Phosphonate transport</keyword>
<proteinExistence type="predicted"/>
<dbReference type="Gene3D" id="3.40.50.300">
    <property type="entry name" value="P-loop containing nucleotide triphosphate hydrolases"/>
    <property type="match status" value="1"/>
</dbReference>
<keyword evidence="1" id="KW-0813">Transport</keyword>
<evidence type="ECO:0000259" key="8">
    <source>
        <dbReference type="PROSITE" id="PS50893"/>
    </source>
</evidence>
<gene>
    <name evidence="9" type="primary">phnC</name>
    <name evidence="9" type="ORF">ACFPU1_03880</name>
</gene>
<keyword evidence="4 9" id="KW-0067">ATP-binding</keyword>
<evidence type="ECO:0000256" key="2">
    <source>
        <dbReference type="ARBA" id="ARBA00022475"/>
    </source>
</evidence>
<dbReference type="GO" id="GO:0005524">
    <property type="term" value="F:ATP binding"/>
    <property type="evidence" value="ECO:0007669"/>
    <property type="project" value="UniProtKB-KW"/>
</dbReference>
<dbReference type="Pfam" id="PF00005">
    <property type="entry name" value="ABC_tran"/>
    <property type="match status" value="1"/>
</dbReference>
<dbReference type="RefSeq" id="WP_385938824.1">
    <property type="nucleotide sequence ID" value="NZ_JBHSOZ010000003.1"/>
</dbReference>
<evidence type="ECO:0000256" key="6">
    <source>
        <dbReference type="ARBA" id="ARBA00022967"/>
    </source>
</evidence>
<dbReference type="PROSITE" id="PS00211">
    <property type="entry name" value="ABC_TRANSPORTER_1"/>
    <property type="match status" value="1"/>
</dbReference>
<keyword evidence="7" id="KW-0472">Membrane</keyword>
<evidence type="ECO:0000256" key="5">
    <source>
        <dbReference type="ARBA" id="ARBA00022885"/>
    </source>
</evidence>
<dbReference type="InterPro" id="IPR003439">
    <property type="entry name" value="ABC_transporter-like_ATP-bd"/>
</dbReference>
<evidence type="ECO:0000313" key="10">
    <source>
        <dbReference type="Proteomes" id="UP001596142"/>
    </source>
</evidence>
<dbReference type="InterPro" id="IPR017871">
    <property type="entry name" value="ABC_transporter-like_CS"/>
</dbReference>
<dbReference type="PROSITE" id="PS50893">
    <property type="entry name" value="ABC_TRANSPORTER_2"/>
    <property type="match status" value="1"/>
</dbReference>
<accession>A0ABW0YHV9</accession>